<accession>A0A1G2BS16</accession>
<evidence type="ECO:0000313" key="5">
    <source>
        <dbReference type="Proteomes" id="UP000177349"/>
    </source>
</evidence>
<evidence type="ECO:0000256" key="1">
    <source>
        <dbReference type="ARBA" id="ARBA00022857"/>
    </source>
</evidence>
<keyword evidence="1" id="KW-0521">NADP</keyword>
<sequence>MASVQTIVITGASRGIGLATARKFLDEGWRVVGTYNATPIPIESSELIPISLDASSPASIVRASAEIARHITSIEILVNNAGIILDALDTDIDMDKIRKTFEVDLFAVIDFTERLLPLMHAGSHIINIDSTYGAMSIPIDDESSTAYRLAKAALNMYTRTLAFRTRGGKIIVSSLDPGWVKTDMGRLGATESHGPDREPEETAREIYELATRHVPSGYFWRRGKKRAW</sequence>
<name>A0A1G2BS16_9BACT</name>
<dbReference type="SUPFAM" id="SSF51735">
    <property type="entry name" value="NAD(P)-binding Rossmann-fold domains"/>
    <property type="match status" value="1"/>
</dbReference>
<gene>
    <name evidence="4" type="ORF">A3B31_03010</name>
</gene>
<evidence type="ECO:0000313" key="4">
    <source>
        <dbReference type="EMBL" id="OGY91656.1"/>
    </source>
</evidence>
<dbReference type="InterPro" id="IPR036291">
    <property type="entry name" value="NAD(P)-bd_dom_sf"/>
</dbReference>
<dbReference type="Gene3D" id="3.40.50.720">
    <property type="entry name" value="NAD(P)-binding Rossmann-like Domain"/>
    <property type="match status" value="1"/>
</dbReference>
<comment type="caution">
    <text evidence="4">The sequence shown here is derived from an EMBL/GenBank/DDBJ whole genome shotgun (WGS) entry which is preliminary data.</text>
</comment>
<dbReference type="PANTHER" id="PTHR43544:SF7">
    <property type="entry name" value="NADB-LER2"/>
    <property type="match status" value="1"/>
</dbReference>
<comment type="similarity">
    <text evidence="3">Belongs to the short-chain dehydrogenases/reductases (SDR) family.</text>
</comment>
<organism evidence="4 5">
    <name type="scientific">Candidatus Komeilibacteria bacterium RIFCSPLOWO2_01_FULL_53_11</name>
    <dbReference type="NCBI Taxonomy" id="1798552"/>
    <lineage>
        <taxon>Bacteria</taxon>
        <taxon>Candidatus Komeiliibacteriota</taxon>
    </lineage>
</organism>
<evidence type="ECO:0000256" key="2">
    <source>
        <dbReference type="ARBA" id="ARBA00023002"/>
    </source>
</evidence>
<dbReference type="Pfam" id="PF00106">
    <property type="entry name" value="adh_short"/>
    <property type="match status" value="1"/>
</dbReference>
<dbReference type="AlphaFoldDB" id="A0A1G2BS16"/>
<reference evidence="4 5" key="1">
    <citation type="journal article" date="2016" name="Nat. Commun.">
        <title>Thousands of microbial genomes shed light on interconnected biogeochemical processes in an aquifer system.</title>
        <authorList>
            <person name="Anantharaman K."/>
            <person name="Brown C.T."/>
            <person name="Hug L.A."/>
            <person name="Sharon I."/>
            <person name="Castelle C.J."/>
            <person name="Probst A.J."/>
            <person name="Thomas B.C."/>
            <person name="Singh A."/>
            <person name="Wilkins M.J."/>
            <person name="Karaoz U."/>
            <person name="Brodie E.L."/>
            <person name="Williams K.H."/>
            <person name="Hubbard S.S."/>
            <person name="Banfield J.F."/>
        </authorList>
    </citation>
    <scope>NUCLEOTIDE SEQUENCE [LARGE SCALE GENOMIC DNA]</scope>
</reference>
<dbReference type="InterPro" id="IPR051468">
    <property type="entry name" value="Fungal_SecMetab_SDRs"/>
</dbReference>
<dbReference type="PRINTS" id="PR00080">
    <property type="entry name" value="SDRFAMILY"/>
</dbReference>
<dbReference type="EMBL" id="MHKN01000036">
    <property type="protein sequence ID" value="OGY91656.1"/>
    <property type="molecule type" value="Genomic_DNA"/>
</dbReference>
<dbReference type="PANTHER" id="PTHR43544">
    <property type="entry name" value="SHORT-CHAIN DEHYDROGENASE/REDUCTASE"/>
    <property type="match status" value="1"/>
</dbReference>
<protein>
    <recommendedName>
        <fullName evidence="6">Short-chain dehydrogenase</fullName>
    </recommendedName>
</protein>
<dbReference type="Proteomes" id="UP000177349">
    <property type="component" value="Unassembled WGS sequence"/>
</dbReference>
<dbReference type="InterPro" id="IPR002347">
    <property type="entry name" value="SDR_fam"/>
</dbReference>
<dbReference type="PRINTS" id="PR00081">
    <property type="entry name" value="GDHRDH"/>
</dbReference>
<keyword evidence="2" id="KW-0560">Oxidoreductase</keyword>
<evidence type="ECO:0008006" key="6">
    <source>
        <dbReference type="Google" id="ProtNLM"/>
    </source>
</evidence>
<dbReference type="GO" id="GO:0005737">
    <property type="term" value="C:cytoplasm"/>
    <property type="evidence" value="ECO:0007669"/>
    <property type="project" value="TreeGrafter"/>
</dbReference>
<evidence type="ECO:0000256" key="3">
    <source>
        <dbReference type="RuleBase" id="RU000363"/>
    </source>
</evidence>
<dbReference type="GO" id="GO:0016491">
    <property type="term" value="F:oxidoreductase activity"/>
    <property type="evidence" value="ECO:0007669"/>
    <property type="project" value="UniProtKB-KW"/>
</dbReference>
<proteinExistence type="inferred from homology"/>